<comment type="caution">
    <text evidence="1">The sequence shown here is derived from an EMBL/GenBank/DDBJ whole genome shotgun (WGS) entry which is preliminary data.</text>
</comment>
<keyword evidence="2" id="KW-1185">Reference proteome</keyword>
<name>A0A838WTF4_9CORY</name>
<sequence>MFELVLPRRCAGCAAAGQVLCEKCQHALAALPYRVSTGVDTLAPVFVLGPYAGAHRGIVLSMKERANLAVRRHAGMLLDAALTHLEARGEIPEGAVLVPAPTRRAAARARGGDPVEALCRASGRPTAAVLSLAQAARDQSELSAAQRRANLAGQVRCAAVPAGVVIVVDDVVTTGSTLHASVATLLARGADVRACVALCGA</sequence>
<dbReference type="EMBL" id="JACEOR010000259">
    <property type="protein sequence ID" value="MBA4505034.1"/>
    <property type="molecule type" value="Genomic_DNA"/>
</dbReference>
<dbReference type="PANTHER" id="PTHR47505:SF1">
    <property type="entry name" value="DNA UTILIZATION PROTEIN YHGH"/>
    <property type="match status" value="1"/>
</dbReference>
<dbReference type="AlphaFoldDB" id="A0A838WTF4"/>
<organism evidence="1 2">
    <name type="scientific">Corynebacterium sanguinis</name>
    <dbReference type="NCBI Taxonomy" id="2594913"/>
    <lineage>
        <taxon>Bacteria</taxon>
        <taxon>Bacillati</taxon>
        <taxon>Actinomycetota</taxon>
        <taxon>Actinomycetes</taxon>
        <taxon>Mycobacteriales</taxon>
        <taxon>Corynebacteriaceae</taxon>
        <taxon>Corynebacterium</taxon>
    </lineage>
</organism>
<dbReference type="SUPFAM" id="SSF53271">
    <property type="entry name" value="PRTase-like"/>
    <property type="match status" value="1"/>
</dbReference>
<protein>
    <submittedName>
        <fullName evidence="1">ComF family protein</fullName>
    </submittedName>
</protein>
<dbReference type="Proteomes" id="UP000580709">
    <property type="component" value="Unassembled WGS sequence"/>
</dbReference>
<evidence type="ECO:0000313" key="1">
    <source>
        <dbReference type="EMBL" id="MBA4505034.1"/>
    </source>
</evidence>
<dbReference type="InterPro" id="IPR029057">
    <property type="entry name" value="PRTase-like"/>
</dbReference>
<gene>
    <name evidence="1" type="ORF">H0H28_06780</name>
</gene>
<evidence type="ECO:0000313" key="2">
    <source>
        <dbReference type="Proteomes" id="UP000580709"/>
    </source>
</evidence>
<reference evidence="1 2" key="1">
    <citation type="submission" date="2020-07" db="EMBL/GenBank/DDBJ databases">
        <authorList>
            <person name="Khare M."/>
        </authorList>
    </citation>
    <scope>NUCLEOTIDE SEQUENCE [LARGE SCALE GENOMIC DNA]</scope>
    <source>
        <strain evidence="1 2">P8776</strain>
    </source>
</reference>
<dbReference type="InterPro" id="IPR051910">
    <property type="entry name" value="ComF/GntX_DNA_util-trans"/>
</dbReference>
<dbReference type="Gene3D" id="3.40.50.2020">
    <property type="match status" value="1"/>
</dbReference>
<proteinExistence type="predicted"/>
<dbReference type="RefSeq" id="WP_181729765.1">
    <property type="nucleotide sequence ID" value="NZ_JACEOR010000259.1"/>
</dbReference>
<dbReference type="PANTHER" id="PTHR47505">
    <property type="entry name" value="DNA UTILIZATION PROTEIN YHGH"/>
    <property type="match status" value="1"/>
</dbReference>
<accession>A0A838WTF4</accession>